<feature type="non-terminal residue" evidence="2">
    <location>
        <position position="1"/>
    </location>
</feature>
<reference evidence="2" key="1">
    <citation type="submission" date="2023-03" db="EMBL/GenBank/DDBJ databases">
        <title>Massive genome expansion in bonnet fungi (Mycena s.s.) driven by repeated elements and novel gene families across ecological guilds.</title>
        <authorList>
            <consortium name="Lawrence Berkeley National Laboratory"/>
            <person name="Harder C.B."/>
            <person name="Miyauchi S."/>
            <person name="Viragh M."/>
            <person name="Kuo A."/>
            <person name="Thoen E."/>
            <person name="Andreopoulos B."/>
            <person name="Lu D."/>
            <person name="Skrede I."/>
            <person name="Drula E."/>
            <person name="Henrissat B."/>
            <person name="Morin E."/>
            <person name="Kohler A."/>
            <person name="Barry K."/>
            <person name="LaButti K."/>
            <person name="Morin E."/>
            <person name="Salamov A."/>
            <person name="Lipzen A."/>
            <person name="Mereny Z."/>
            <person name="Hegedus B."/>
            <person name="Baldrian P."/>
            <person name="Stursova M."/>
            <person name="Weitz H."/>
            <person name="Taylor A."/>
            <person name="Grigoriev I.V."/>
            <person name="Nagy L.G."/>
            <person name="Martin F."/>
            <person name="Kauserud H."/>
        </authorList>
    </citation>
    <scope>NUCLEOTIDE SEQUENCE</scope>
    <source>
        <strain evidence="2">9284</strain>
    </source>
</reference>
<accession>A0AAD7C058</accession>
<sequence length="339" mass="37502">SLPHCHRIPWRQLLISARNAASTWFIYPLEAIDPAFVLDSPNSTPSLPAEITLEIFQSCVDVSSESYLDTATVLPGPDLAPLLLLQICRQWREIALSNPLLWRSLHIMEDVPTELIDTWFARAGDLPLQYHLQNHNPSEEIISSLLKNSLLYASRWEDVRFIIPISLVPEFDLGSQSFPHLRKFALDTHPVGPMNTLNASTAVPIGDAPLLGAVRLSNILPTMQLDFPWAQLTDLKLHGMDIARCLSIVAGCLQLQHLEAFTTGASVTQPLLTLPTVQSISSTSSENCLLQYVILPQLHKLVLHGSTTDQHEHVEGARGLGPAFQLPAQGFSHLPCHLL</sequence>
<protein>
    <recommendedName>
        <fullName evidence="1">F-box domain-containing protein</fullName>
    </recommendedName>
</protein>
<comment type="caution">
    <text evidence="2">The sequence shown here is derived from an EMBL/GenBank/DDBJ whole genome shotgun (WGS) entry which is preliminary data.</text>
</comment>
<evidence type="ECO:0000313" key="3">
    <source>
        <dbReference type="Proteomes" id="UP001221142"/>
    </source>
</evidence>
<dbReference type="EMBL" id="JARKIF010000007">
    <property type="protein sequence ID" value="KAJ7635252.1"/>
    <property type="molecule type" value="Genomic_DNA"/>
</dbReference>
<dbReference type="Proteomes" id="UP001221142">
    <property type="component" value="Unassembled WGS sequence"/>
</dbReference>
<name>A0AAD7C058_9AGAR</name>
<dbReference type="SUPFAM" id="SSF81383">
    <property type="entry name" value="F-box domain"/>
    <property type="match status" value="1"/>
</dbReference>
<dbReference type="InterPro" id="IPR001810">
    <property type="entry name" value="F-box_dom"/>
</dbReference>
<dbReference type="Pfam" id="PF12937">
    <property type="entry name" value="F-box-like"/>
    <property type="match status" value="1"/>
</dbReference>
<dbReference type="AlphaFoldDB" id="A0AAD7C058"/>
<gene>
    <name evidence="2" type="ORF">FB45DRAFT_482768</name>
</gene>
<evidence type="ECO:0000313" key="2">
    <source>
        <dbReference type="EMBL" id="KAJ7635252.1"/>
    </source>
</evidence>
<dbReference type="Gene3D" id="1.20.1280.50">
    <property type="match status" value="1"/>
</dbReference>
<dbReference type="InterPro" id="IPR036047">
    <property type="entry name" value="F-box-like_dom_sf"/>
</dbReference>
<organism evidence="2 3">
    <name type="scientific">Roridomyces roridus</name>
    <dbReference type="NCBI Taxonomy" id="1738132"/>
    <lineage>
        <taxon>Eukaryota</taxon>
        <taxon>Fungi</taxon>
        <taxon>Dikarya</taxon>
        <taxon>Basidiomycota</taxon>
        <taxon>Agaricomycotina</taxon>
        <taxon>Agaricomycetes</taxon>
        <taxon>Agaricomycetidae</taxon>
        <taxon>Agaricales</taxon>
        <taxon>Marasmiineae</taxon>
        <taxon>Mycenaceae</taxon>
        <taxon>Roridomyces</taxon>
    </lineage>
</organism>
<evidence type="ECO:0000259" key="1">
    <source>
        <dbReference type="Pfam" id="PF12937"/>
    </source>
</evidence>
<keyword evidence="3" id="KW-1185">Reference proteome</keyword>
<proteinExistence type="predicted"/>
<feature type="domain" description="F-box" evidence="1">
    <location>
        <begin position="46"/>
        <end position="107"/>
    </location>
</feature>